<dbReference type="Ensembl" id="ENSECRT00000020324.1">
    <property type="protein sequence ID" value="ENSECRP00000019902.1"/>
    <property type="gene ID" value="ENSECRG00000013343.1"/>
</dbReference>
<dbReference type="SUPFAM" id="SSF54403">
    <property type="entry name" value="Cystatin/monellin"/>
    <property type="match status" value="1"/>
</dbReference>
<dbReference type="InterPro" id="IPR046350">
    <property type="entry name" value="Cystatin_sf"/>
</dbReference>
<feature type="domain" description="Cystatin" evidence="4">
    <location>
        <begin position="32"/>
        <end position="129"/>
    </location>
</feature>
<dbReference type="Gene3D" id="3.10.450.10">
    <property type="match status" value="1"/>
</dbReference>
<keyword evidence="3" id="KW-0789">Thiol protease inhibitor</keyword>
<dbReference type="Pfam" id="PF00031">
    <property type="entry name" value="Cystatin"/>
    <property type="match status" value="1"/>
</dbReference>
<evidence type="ECO:0000256" key="1">
    <source>
        <dbReference type="ARBA" id="ARBA00009403"/>
    </source>
</evidence>
<evidence type="ECO:0000259" key="4">
    <source>
        <dbReference type="SMART" id="SM00043"/>
    </source>
</evidence>
<accession>A0A8C4XC20</accession>
<proteinExistence type="inferred from homology"/>
<dbReference type="GO" id="GO:0031982">
    <property type="term" value="C:vesicle"/>
    <property type="evidence" value="ECO:0007669"/>
    <property type="project" value="TreeGrafter"/>
</dbReference>
<dbReference type="GO" id="GO:0005737">
    <property type="term" value="C:cytoplasm"/>
    <property type="evidence" value="ECO:0007669"/>
    <property type="project" value="TreeGrafter"/>
</dbReference>
<organism evidence="5 6">
    <name type="scientific">Erpetoichthys calabaricus</name>
    <name type="common">Rope fish</name>
    <name type="synonym">Calamoichthys calabaricus</name>
    <dbReference type="NCBI Taxonomy" id="27687"/>
    <lineage>
        <taxon>Eukaryota</taxon>
        <taxon>Metazoa</taxon>
        <taxon>Chordata</taxon>
        <taxon>Craniata</taxon>
        <taxon>Vertebrata</taxon>
        <taxon>Euteleostomi</taxon>
        <taxon>Actinopterygii</taxon>
        <taxon>Polypteriformes</taxon>
        <taxon>Polypteridae</taxon>
        <taxon>Erpetoichthys</taxon>
    </lineage>
</organism>
<comment type="similarity">
    <text evidence="1">Belongs to the cystatin family.</text>
</comment>
<dbReference type="GO" id="GO:0005615">
    <property type="term" value="C:extracellular space"/>
    <property type="evidence" value="ECO:0007669"/>
    <property type="project" value="TreeGrafter"/>
</dbReference>
<dbReference type="Proteomes" id="UP000694620">
    <property type="component" value="Chromosome 15"/>
</dbReference>
<keyword evidence="6" id="KW-1185">Reference proteome</keyword>
<evidence type="ECO:0000313" key="6">
    <source>
        <dbReference type="Proteomes" id="UP000694620"/>
    </source>
</evidence>
<dbReference type="CDD" id="cd00042">
    <property type="entry name" value="CY"/>
    <property type="match status" value="1"/>
</dbReference>
<sequence>MESAEKMRSLGSLAAINVTLFLSHRPICTLPMSDKCASEFIWSRPVHNMARFAVSEYNKDSTDLYASKLIKIISAKVEVNDDVKYILIVEIGRTQCLKMDNMDIDICPISNFDVSVESSTFRVKQFENMKPFYSWYIYSVCNYLRRL</sequence>
<dbReference type="SMART" id="SM00043">
    <property type="entry name" value="CY"/>
    <property type="match status" value="1"/>
</dbReference>
<evidence type="ECO:0000256" key="2">
    <source>
        <dbReference type="ARBA" id="ARBA00022690"/>
    </source>
</evidence>
<reference evidence="5" key="3">
    <citation type="submission" date="2025-09" db="UniProtKB">
        <authorList>
            <consortium name="Ensembl"/>
        </authorList>
    </citation>
    <scope>IDENTIFICATION</scope>
</reference>
<dbReference type="AlphaFoldDB" id="A0A8C4XC20"/>
<reference evidence="5" key="1">
    <citation type="submission" date="2021-06" db="EMBL/GenBank/DDBJ databases">
        <authorList>
            <consortium name="Wellcome Sanger Institute Data Sharing"/>
        </authorList>
    </citation>
    <scope>NUCLEOTIDE SEQUENCE [LARGE SCALE GENOMIC DNA]</scope>
</reference>
<dbReference type="GO" id="GO:0004869">
    <property type="term" value="F:cysteine-type endopeptidase inhibitor activity"/>
    <property type="evidence" value="ECO:0007669"/>
    <property type="project" value="UniProtKB-KW"/>
</dbReference>
<dbReference type="InterPro" id="IPR000010">
    <property type="entry name" value="Cystatin_dom"/>
</dbReference>
<reference evidence="5" key="2">
    <citation type="submission" date="2025-08" db="UniProtKB">
        <authorList>
            <consortium name="Ensembl"/>
        </authorList>
    </citation>
    <scope>IDENTIFICATION</scope>
</reference>
<dbReference type="PANTHER" id="PTHR46186:SF2">
    <property type="entry name" value="CYSTATIN"/>
    <property type="match status" value="1"/>
</dbReference>
<name>A0A8C4XC20_ERPCA</name>
<protein>
    <recommendedName>
        <fullName evidence="4">Cystatin domain-containing protein</fullName>
    </recommendedName>
</protein>
<evidence type="ECO:0000313" key="5">
    <source>
        <dbReference type="Ensembl" id="ENSECRP00000019902.1"/>
    </source>
</evidence>
<dbReference type="PANTHER" id="PTHR46186">
    <property type="entry name" value="CYSTATIN"/>
    <property type="match status" value="1"/>
</dbReference>
<evidence type="ECO:0000256" key="3">
    <source>
        <dbReference type="ARBA" id="ARBA00022704"/>
    </source>
</evidence>
<keyword evidence="2" id="KW-0646">Protease inhibitor</keyword>